<evidence type="ECO:0000313" key="11">
    <source>
        <dbReference type="Proteomes" id="UP001317532"/>
    </source>
</evidence>
<reference evidence="10 11" key="1">
    <citation type="journal article" date="2022" name="ISME Commun">
        <title>Vulcanimicrobium alpinus gen. nov. sp. nov., the first cultivated representative of the candidate phylum 'Eremiobacterota', is a metabolically versatile aerobic anoxygenic phototroph.</title>
        <authorList>
            <person name="Yabe S."/>
            <person name="Muto K."/>
            <person name="Abe K."/>
            <person name="Yokota A."/>
            <person name="Staudigel H."/>
            <person name="Tebo B.M."/>
        </authorList>
    </citation>
    <scope>NUCLEOTIDE SEQUENCE [LARGE SCALE GENOMIC DNA]</scope>
    <source>
        <strain evidence="10 11">WC8-2</strain>
    </source>
</reference>
<evidence type="ECO:0000259" key="9">
    <source>
        <dbReference type="Pfam" id="PF05598"/>
    </source>
</evidence>
<name>A0AAN2C8Y3_UNVUL</name>
<keyword evidence="3" id="KW-0815">Transposition</keyword>
<gene>
    <name evidence="10" type="ORF">WPS_06890</name>
</gene>
<dbReference type="SUPFAM" id="SSF46689">
    <property type="entry name" value="Homeodomain-like"/>
    <property type="match status" value="1"/>
</dbReference>
<evidence type="ECO:0000256" key="2">
    <source>
        <dbReference type="ARBA" id="ARBA00010075"/>
    </source>
</evidence>
<dbReference type="InterPro" id="IPR002514">
    <property type="entry name" value="Transposase_8"/>
</dbReference>
<feature type="domain" description="Transposase InsH N-terminal" evidence="9">
    <location>
        <begin position="110"/>
        <end position="149"/>
    </location>
</feature>
<comment type="similarity">
    <text evidence="2">Belongs to the transposase 11 family.</text>
</comment>
<feature type="domain" description="Transposase IS4-like" evidence="8">
    <location>
        <begin position="241"/>
        <end position="385"/>
    </location>
</feature>
<keyword evidence="4" id="KW-0238">DNA-binding</keyword>
<feature type="coiled-coil region" evidence="6">
    <location>
        <begin position="80"/>
        <end position="114"/>
    </location>
</feature>
<evidence type="ECO:0008006" key="12">
    <source>
        <dbReference type="Google" id="ProtNLM"/>
    </source>
</evidence>
<evidence type="ECO:0000256" key="3">
    <source>
        <dbReference type="ARBA" id="ARBA00022578"/>
    </source>
</evidence>
<evidence type="ECO:0000256" key="7">
    <source>
        <dbReference type="SAM" id="MobiDB-lite"/>
    </source>
</evidence>
<evidence type="ECO:0000256" key="1">
    <source>
        <dbReference type="ARBA" id="ARBA00003544"/>
    </source>
</evidence>
<evidence type="ECO:0000256" key="6">
    <source>
        <dbReference type="SAM" id="Coils"/>
    </source>
</evidence>
<comment type="function">
    <text evidence="1">Involved in the transposition of the insertion sequence IS5.</text>
</comment>
<keyword evidence="5" id="KW-0233">DNA recombination</keyword>
<protein>
    <recommendedName>
        <fullName evidence="12">IS5 family transposase</fullName>
    </recommendedName>
</protein>
<feature type="region of interest" description="Disordered" evidence="7">
    <location>
        <begin position="194"/>
        <end position="233"/>
    </location>
</feature>
<dbReference type="Pfam" id="PF01609">
    <property type="entry name" value="DDE_Tnp_1"/>
    <property type="match status" value="1"/>
</dbReference>
<dbReference type="InterPro" id="IPR009057">
    <property type="entry name" value="Homeodomain-like_sf"/>
</dbReference>
<accession>A0AAN2C8Y3</accession>
<evidence type="ECO:0000313" key="10">
    <source>
        <dbReference type="EMBL" id="BDE05413.1"/>
    </source>
</evidence>
<dbReference type="PANTHER" id="PTHR35604:SF2">
    <property type="entry name" value="TRANSPOSASE INSH FOR INSERTION SEQUENCE ELEMENT IS5A-RELATED"/>
    <property type="match status" value="1"/>
</dbReference>
<dbReference type="Pfam" id="PF01527">
    <property type="entry name" value="HTH_Tnp_1"/>
    <property type="match status" value="1"/>
</dbReference>
<proteinExistence type="inferred from homology"/>
<evidence type="ECO:0000256" key="5">
    <source>
        <dbReference type="ARBA" id="ARBA00023172"/>
    </source>
</evidence>
<dbReference type="InterPro" id="IPR002559">
    <property type="entry name" value="Transposase_11"/>
</dbReference>
<organism evidence="10 11">
    <name type="scientific">Vulcanimicrobium alpinum</name>
    <dbReference type="NCBI Taxonomy" id="3016050"/>
    <lineage>
        <taxon>Bacteria</taxon>
        <taxon>Bacillati</taxon>
        <taxon>Vulcanimicrobiota</taxon>
        <taxon>Vulcanimicrobiia</taxon>
        <taxon>Vulcanimicrobiales</taxon>
        <taxon>Vulcanimicrobiaceae</taxon>
        <taxon>Vulcanimicrobium</taxon>
    </lineage>
</organism>
<dbReference type="InterPro" id="IPR047959">
    <property type="entry name" value="Transpos_IS5"/>
</dbReference>
<sequence>MQSSNGTVSTEIKATSSPQKPQRRRFSAAEKLRIVREADARPAGTIGAFLRREGIYSSQLYAWRRQRDQGDLDPGAVRQRAKAKMQADEVAQRLKELERENRKLRRQLARSEPMLLEQLRYNLLFRWFVGLSMDDKIWDPSTFSKNRDRFLNGEISERFFAAVVERARADELLSNEHFTVDGTLIEAWASHKSFRPKSDDEPPTSSGGRNEGVNFRGRPRSNETHVSSTDPDARLYRKSSGAPAILGYLGHALMENRNGLIVGVKTTRATGIAEREAALELIRGVSGSNRITLGADKAYDTKDFVEALRALNVTPHVAQNTTRRRSAIDRRTVRHPGYTVSQRRRKLIEESFGWGKTIGRLRKVHFRGLDLVGDIVRWTAAAYNLIRIRNLRAAT</sequence>
<dbReference type="GO" id="GO:0004803">
    <property type="term" value="F:transposase activity"/>
    <property type="evidence" value="ECO:0007669"/>
    <property type="project" value="InterPro"/>
</dbReference>
<dbReference type="NCBIfam" id="NF033581">
    <property type="entry name" value="transpos_IS5_4"/>
    <property type="match status" value="1"/>
</dbReference>
<dbReference type="InterPro" id="IPR008490">
    <property type="entry name" value="Transposase_InsH_N"/>
</dbReference>
<dbReference type="AlphaFoldDB" id="A0AAN2C8Y3"/>
<evidence type="ECO:0000256" key="4">
    <source>
        <dbReference type="ARBA" id="ARBA00023125"/>
    </source>
</evidence>
<dbReference type="EMBL" id="AP025523">
    <property type="protein sequence ID" value="BDE05413.1"/>
    <property type="molecule type" value="Genomic_DNA"/>
</dbReference>
<dbReference type="PANTHER" id="PTHR35604">
    <property type="entry name" value="TRANSPOSASE INSH FOR INSERTION SEQUENCE ELEMENT IS5A-RELATED"/>
    <property type="match status" value="1"/>
</dbReference>
<feature type="region of interest" description="Disordered" evidence="7">
    <location>
        <begin position="1"/>
        <end position="27"/>
    </location>
</feature>
<dbReference type="GO" id="GO:0006313">
    <property type="term" value="P:DNA transposition"/>
    <property type="evidence" value="ECO:0007669"/>
    <property type="project" value="InterPro"/>
</dbReference>
<dbReference type="GO" id="GO:0003677">
    <property type="term" value="F:DNA binding"/>
    <property type="evidence" value="ECO:0007669"/>
    <property type="project" value="UniProtKB-KW"/>
</dbReference>
<evidence type="ECO:0000259" key="8">
    <source>
        <dbReference type="Pfam" id="PF01609"/>
    </source>
</evidence>
<feature type="compositionally biased region" description="Polar residues" evidence="7">
    <location>
        <begin position="1"/>
        <end position="20"/>
    </location>
</feature>
<dbReference type="Pfam" id="PF05598">
    <property type="entry name" value="DUF772"/>
    <property type="match status" value="1"/>
</dbReference>
<keyword evidence="11" id="KW-1185">Reference proteome</keyword>
<keyword evidence="6" id="KW-0175">Coiled coil</keyword>
<dbReference type="Proteomes" id="UP001317532">
    <property type="component" value="Chromosome"/>
</dbReference>
<dbReference type="KEGG" id="vab:WPS_06890"/>